<comment type="caution">
    <text evidence="2">The sequence shown here is derived from an EMBL/GenBank/DDBJ whole genome shotgun (WGS) entry which is preliminary data.</text>
</comment>
<proteinExistence type="predicted"/>
<dbReference type="Gene3D" id="1.20.1290.10">
    <property type="entry name" value="AhpD-like"/>
    <property type="match status" value="1"/>
</dbReference>
<dbReference type="InterPro" id="IPR029032">
    <property type="entry name" value="AhpD-like"/>
</dbReference>
<dbReference type="AlphaFoldDB" id="A0A7Y6EU45"/>
<sequence>MLQLLPELHRKYTDFVEEALRAEYLSPRDRALVELTSAMIIGDQEDLRKALISAKQEFITNEEIGQVAGIIAVAKTKKLFNETSTQEGILPQSSQSECCR</sequence>
<evidence type="ECO:0000313" key="2">
    <source>
        <dbReference type="EMBL" id="NUU75251.1"/>
    </source>
</evidence>
<gene>
    <name evidence="2" type="ORF">HP552_08400</name>
</gene>
<accession>A0A7Y6EU45</accession>
<dbReference type="EMBL" id="JABMCB010000169">
    <property type="protein sequence ID" value="NUU75251.1"/>
    <property type="molecule type" value="Genomic_DNA"/>
</dbReference>
<dbReference type="RefSeq" id="WP_024634194.1">
    <property type="nucleotide sequence ID" value="NZ_JABMCB010000169.1"/>
</dbReference>
<dbReference type="Pfam" id="PF02627">
    <property type="entry name" value="CMD"/>
    <property type="match status" value="1"/>
</dbReference>
<dbReference type="Proteomes" id="UP000526125">
    <property type="component" value="Unassembled WGS sequence"/>
</dbReference>
<name>A0A7Y6EU45_9BACL</name>
<feature type="domain" description="Carboxymuconolactone decarboxylase-like" evidence="1">
    <location>
        <begin position="6"/>
        <end position="74"/>
    </location>
</feature>
<protein>
    <recommendedName>
        <fullName evidence="1">Carboxymuconolactone decarboxylase-like domain-containing protein</fullName>
    </recommendedName>
</protein>
<evidence type="ECO:0000259" key="1">
    <source>
        <dbReference type="Pfam" id="PF02627"/>
    </source>
</evidence>
<dbReference type="InterPro" id="IPR003779">
    <property type="entry name" value="CMD-like"/>
</dbReference>
<dbReference type="GO" id="GO:0051920">
    <property type="term" value="F:peroxiredoxin activity"/>
    <property type="evidence" value="ECO:0007669"/>
    <property type="project" value="InterPro"/>
</dbReference>
<reference evidence="2 3" key="1">
    <citation type="submission" date="2020-05" db="EMBL/GenBank/DDBJ databases">
        <title>Genome Sequencing of Type Strains.</title>
        <authorList>
            <person name="Lemaire J.F."/>
            <person name="Inderbitzin P."/>
            <person name="Gregorio O.A."/>
            <person name="Collins S.B."/>
            <person name="Wespe N."/>
            <person name="Knight-Connoni V."/>
        </authorList>
    </citation>
    <scope>NUCLEOTIDE SEQUENCE [LARGE SCALE GENOMIC DNA]</scope>
    <source>
        <strain evidence="2 3">LMG 21957</strain>
    </source>
</reference>
<keyword evidence="3" id="KW-1185">Reference proteome</keyword>
<organism evidence="2 3">
    <name type="scientific">Paenibacillus xylanilyticus</name>
    <dbReference type="NCBI Taxonomy" id="248903"/>
    <lineage>
        <taxon>Bacteria</taxon>
        <taxon>Bacillati</taxon>
        <taxon>Bacillota</taxon>
        <taxon>Bacilli</taxon>
        <taxon>Bacillales</taxon>
        <taxon>Paenibacillaceae</taxon>
        <taxon>Paenibacillus</taxon>
    </lineage>
</organism>
<dbReference type="SUPFAM" id="SSF69118">
    <property type="entry name" value="AhpD-like"/>
    <property type="match status" value="1"/>
</dbReference>
<evidence type="ECO:0000313" key="3">
    <source>
        <dbReference type="Proteomes" id="UP000526125"/>
    </source>
</evidence>